<evidence type="ECO:0000313" key="30">
    <source>
        <dbReference type="Proteomes" id="UP000676649"/>
    </source>
</evidence>
<protein>
    <recommendedName>
        <fullName evidence="6 22">Penicillin-binding protein 1B</fullName>
        <shortName evidence="23">PBP-1b</shortName>
        <shortName evidence="23">PBP1b</shortName>
    </recommendedName>
    <alternativeName>
        <fullName evidence="19 23">Murein polymerase</fullName>
    </alternativeName>
</protein>
<sequence>MARRPRKTTPTIRRRKTQSHFAWLKHLILPAILLAGFGLFSYVGYLDYSVREQFEGKRWSIPARVYANPVELYTGYPFTSKNLEDLLLQLHYRQDDQLNGEGSYHIKGGQINIRTRAFNFGDTLQNSQKVSINFSGGAISSMLNAENGTDLAILRMDPIQIGSFYPTRKEDRILIKLDETPQQLLQGLFSTEDRDFYKHFGLSPKGIIRAIWANIKAGGMVQGGSTITQQLVKNFFLTSERSLTRKVNEALMSFILEYRYSKDEILEAYLNEIFLGQDGASAVHGFGLASEFYFGQSLKNLSLPQTATLVALVRGPSFYDPRKNPERALERRNMVLDSMQEEGYLTVQQAAEAKHEALNVAAVTHRSANRYPDFIDLVKRQLKQEYKEEDLTSEGLRIVTTLDTRVQDTLEAAIATKLKQLEKSPKSDDLESAAIVTRRDSGEIVALAGGRNAASTGFNRALDAVRPIGSLIKPVVYLTALEYPDRYTITTPVSDSEMEIEAEPGKLWSPKNYDNHEHGVVAVHTALANSYNLATVRIGMDIGLGRIANTLKNMGINRPVDQYPSLLLGASPLTPLEVTQMYQTLAGDGFATPLRSIRAVNDANGKALQSYPFTVRQAVDPAATFITNTIMQEVMRSGTGHSAYNYMPADMALVGKTGTTNQLRDSWFAGFSGDYLSVVWVGRDDNKPTGHTGGSGALQIWAEMMRQISKKPVSLVPPDNVEMKWVDASSGLLSGENCPGAVLYPYVEGSGPNQYGDCAPDDKNSLLNNLNPF</sequence>
<evidence type="ECO:0000256" key="7">
    <source>
        <dbReference type="ARBA" id="ARBA00022475"/>
    </source>
</evidence>
<evidence type="ECO:0000256" key="11">
    <source>
        <dbReference type="ARBA" id="ARBA00022679"/>
    </source>
</evidence>
<dbReference type="SUPFAM" id="SSF56601">
    <property type="entry name" value="beta-lactamase/transpeptidase-like"/>
    <property type="match status" value="1"/>
</dbReference>
<keyword evidence="16" id="KW-0046">Antibiotic resistance</keyword>
<feature type="active site" description="Acyl-ester intermediate; for transpeptidase activity" evidence="24">
    <location>
        <position position="470"/>
    </location>
</feature>
<dbReference type="Gene3D" id="1.10.3810.10">
    <property type="entry name" value="Biosynthetic peptidoglycan transglycosylase-like"/>
    <property type="match status" value="1"/>
</dbReference>
<evidence type="ECO:0000256" key="6">
    <source>
        <dbReference type="ARBA" id="ARBA00018637"/>
    </source>
</evidence>
<evidence type="ECO:0000259" key="27">
    <source>
        <dbReference type="Pfam" id="PF00912"/>
    </source>
</evidence>
<evidence type="ECO:0000259" key="26">
    <source>
        <dbReference type="Pfam" id="PF00905"/>
    </source>
</evidence>
<evidence type="ECO:0000256" key="8">
    <source>
        <dbReference type="ARBA" id="ARBA00022645"/>
    </source>
</evidence>
<accession>A0A975MLT1</accession>
<dbReference type="Proteomes" id="UP000676649">
    <property type="component" value="Chromosome"/>
</dbReference>
<comment type="pathway">
    <text evidence="3 23">Cell wall biogenesis; peptidoglycan biosynthesis.</text>
</comment>
<feature type="domain" description="Bifunctional transglycosylase second" evidence="28">
    <location>
        <begin position="72"/>
        <end position="156"/>
    </location>
</feature>
<dbReference type="GO" id="GO:0008658">
    <property type="term" value="F:penicillin binding"/>
    <property type="evidence" value="ECO:0007669"/>
    <property type="project" value="UniProtKB-UniRule"/>
</dbReference>
<dbReference type="NCBIfam" id="TIGR02074">
    <property type="entry name" value="PBP_1a_fam"/>
    <property type="match status" value="1"/>
</dbReference>
<dbReference type="AlphaFoldDB" id="A0A975MLT1"/>
<dbReference type="Pfam" id="PF14814">
    <property type="entry name" value="UB2H"/>
    <property type="match status" value="1"/>
</dbReference>
<comment type="catalytic activity">
    <reaction evidence="21">
        <text>[GlcNAc-(1-&gt;4)-Mur2Ac(oyl-L-Ala-gamma-D-Glu-L-Lys-D-Ala-D-Ala)](n)-di-trans,octa-cis-undecaprenyl diphosphate + beta-D-GlcNAc-(1-&gt;4)-Mur2Ac(oyl-L-Ala-gamma-D-Glu-L-Lys-D-Ala-D-Ala)-di-trans,octa-cis-undecaprenyl diphosphate = [GlcNAc-(1-&gt;4)-Mur2Ac(oyl-L-Ala-gamma-D-Glu-L-Lys-D-Ala-D-Ala)](n+1)-di-trans,octa-cis-undecaprenyl diphosphate + di-trans,octa-cis-undecaprenyl diphosphate + H(+)</text>
        <dbReference type="Rhea" id="RHEA:23708"/>
        <dbReference type="Rhea" id="RHEA-COMP:9602"/>
        <dbReference type="Rhea" id="RHEA-COMP:9603"/>
        <dbReference type="ChEBI" id="CHEBI:15378"/>
        <dbReference type="ChEBI" id="CHEBI:58405"/>
        <dbReference type="ChEBI" id="CHEBI:60033"/>
        <dbReference type="ChEBI" id="CHEBI:78435"/>
        <dbReference type="EC" id="2.4.99.28"/>
    </reaction>
</comment>
<dbReference type="InterPro" id="IPR050396">
    <property type="entry name" value="Glycosyltr_51/Transpeptidase"/>
</dbReference>
<dbReference type="Gene3D" id="3.30.2060.10">
    <property type="entry name" value="Penicillin-binding protein 1b domain"/>
    <property type="match status" value="1"/>
</dbReference>
<dbReference type="GO" id="GO:0046677">
    <property type="term" value="P:response to antibiotic"/>
    <property type="evidence" value="ECO:0007669"/>
    <property type="project" value="UniProtKB-UniRule"/>
</dbReference>
<evidence type="ECO:0000256" key="21">
    <source>
        <dbReference type="ARBA" id="ARBA00049902"/>
    </source>
</evidence>
<evidence type="ECO:0000256" key="23">
    <source>
        <dbReference type="PIRNR" id="PIRNR002799"/>
    </source>
</evidence>
<evidence type="ECO:0000256" key="4">
    <source>
        <dbReference type="ARBA" id="ARBA00007090"/>
    </source>
</evidence>
<dbReference type="GO" id="GO:0071555">
    <property type="term" value="P:cell wall organization"/>
    <property type="evidence" value="ECO:0007669"/>
    <property type="project" value="UniProtKB-UniRule"/>
</dbReference>
<dbReference type="GO" id="GO:0008955">
    <property type="term" value="F:peptidoglycan glycosyltransferase activity"/>
    <property type="evidence" value="ECO:0007669"/>
    <property type="project" value="UniProtKB-UniRule"/>
</dbReference>
<evidence type="ECO:0000256" key="18">
    <source>
        <dbReference type="ARBA" id="ARBA00023316"/>
    </source>
</evidence>
<dbReference type="GO" id="GO:0009002">
    <property type="term" value="F:serine-type D-Ala-D-Ala carboxypeptidase activity"/>
    <property type="evidence" value="ECO:0007669"/>
    <property type="project" value="UniProtKB-EC"/>
</dbReference>
<evidence type="ECO:0000256" key="14">
    <source>
        <dbReference type="ARBA" id="ARBA00022984"/>
    </source>
</evidence>
<evidence type="ECO:0000256" key="24">
    <source>
        <dbReference type="PIRSR" id="PIRSR002799-1"/>
    </source>
</evidence>
<evidence type="ECO:0000256" key="2">
    <source>
        <dbReference type="ARBA" id="ARBA00004236"/>
    </source>
</evidence>
<dbReference type="InterPro" id="IPR001460">
    <property type="entry name" value="PCN-bd_Tpept"/>
</dbReference>
<comment type="similarity">
    <text evidence="4 23">In the C-terminal section; belongs to the transpeptidase family.</text>
</comment>
<keyword evidence="13 23" id="KW-0133">Cell shape</keyword>
<dbReference type="Pfam" id="PF00905">
    <property type="entry name" value="Transpeptidase"/>
    <property type="match status" value="1"/>
</dbReference>
<dbReference type="GO" id="GO:0008360">
    <property type="term" value="P:regulation of cell shape"/>
    <property type="evidence" value="ECO:0007669"/>
    <property type="project" value="UniProtKB-UniRule"/>
</dbReference>
<evidence type="ECO:0000256" key="13">
    <source>
        <dbReference type="ARBA" id="ARBA00022960"/>
    </source>
</evidence>
<dbReference type="InterPro" id="IPR028166">
    <property type="entry name" value="UB2H"/>
</dbReference>
<dbReference type="GO" id="GO:0005886">
    <property type="term" value="C:plasma membrane"/>
    <property type="evidence" value="ECO:0007669"/>
    <property type="project" value="UniProtKB-SubCell"/>
</dbReference>
<keyword evidence="17" id="KW-0511">Multifunctional enzyme</keyword>
<evidence type="ECO:0000259" key="28">
    <source>
        <dbReference type="Pfam" id="PF14814"/>
    </source>
</evidence>
<feature type="active site" description="Proton donor; for transglycosylase activity" evidence="24">
    <location>
        <position position="192"/>
    </location>
</feature>
<dbReference type="EMBL" id="CP073754">
    <property type="protein sequence ID" value="QWF69959.1"/>
    <property type="molecule type" value="Genomic_DNA"/>
</dbReference>
<feature type="transmembrane region" description="Helical" evidence="25">
    <location>
        <begin position="21"/>
        <end position="45"/>
    </location>
</feature>
<dbReference type="SUPFAM" id="SSF53955">
    <property type="entry name" value="Lysozyme-like"/>
    <property type="match status" value="1"/>
</dbReference>
<keyword evidence="18 23" id="KW-0961">Cell wall biogenesis/degradation</keyword>
<dbReference type="InterPro" id="IPR011813">
    <property type="entry name" value="PBP_1b"/>
</dbReference>
<dbReference type="InterPro" id="IPR001264">
    <property type="entry name" value="Glyco_trans_51"/>
</dbReference>
<dbReference type="PANTHER" id="PTHR32282">
    <property type="entry name" value="BINDING PROTEIN TRANSPEPTIDASE, PUTATIVE-RELATED"/>
    <property type="match status" value="1"/>
</dbReference>
<dbReference type="GO" id="GO:0006508">
    <property type="term" value="P:proteolysis"/>
    <property type="evidence" value="ECO:0007669"/>
    <property type="project" value="UniProtKB-KW"/>
</dbReference>
<dbReference type="PIRSF" id="PIRSF002799">
    <property type="entry name" value="PBP_1b"/>
    <property type="match status" value="1"/>
</dbReference>
<evidence type="ECO:0000256" key="17">
    <source>
        <dbReference type="ARBA" id="ARBA00023268"/>
    </source>
</evidence>
<evidence type="ECO:0000256" key="15">
    <source>
        <dbReference type="ARBA" id="ARBA00023136"/>
    </source>
</evidence>
<dbReference type="InterPro" id="IPR012338">
    <property type="entry name" value="Beta-lactam/transpept-like"/>
</dbReference>
<evidence type="ECO:0000256" key="16">
    <source>
        <dbReference type="ARBA" id="ARBA00023251"/>
    </source>
</evidence>
<keyword evidence="11 23" id="KW-0808">Transferase</keyword>
<keyword evidence="9" id="KW-0645">Protease</keyword>
<dbReference type="Gene3D" id="3.40.710.10">
    <property type="entry name" value="DD-peptidase/beta-lactamase superfamily"/>
    <property type="match status" value="1"/>
</dbReference>
<evidence type="ECO:0000256" key="25">
    <source>
        <dbReference type="SAM" id="Phobius"/>
    </source>
</evidence>
<keyword evidence="14 23" id="KW-0573">Peptidoglycan synthesis</keyword>
<dbReference type="KEGG" id="mpad:KEF85_11415"/>
<evidence type="ECO:0000256" key="22">
    <source>
        <dbReference type="NCBIfam" id="TIGR02071"/>
    </source>
</evidence>
<evidence type="ECO:0000256" key="3">
    <source>
        <dbReference type="ARBA" id="ARBA00004752"/>
    </source>
</evidence>
<dbReference type="PANTHER" id="PTHR32282:SF11">
    <property type="entry name" value="PENICILLIN-BINDING PROTEIN 1B"/>
    <property type="match status" value="1"/>
</dbReference>
<dbReference type="GO" id="GO:0030288">
    <property type="term" value="C:outer membrane-bounded periplasmic space"/>
    <property type="evidence" value="ECO:0007669"/>
    <property type="project" value="TreeGrafter"/>
</dbReference>
<comment type="catalytic activity">
    <reaction evidence="20">
        <text>Preferential cleavage: (Ac)2-L-Lys-D-Ala-|-D-Ala. Also transpeptidation of peptidyl-alanyl moieties that are N-acyl substituents of D-alanine.</text>
        <dbReference type="EC" id="3.4.16.4"/>
    </reaction>
</comment>
<comment type="similarity">
    <text evidence="5 23">In the N-terminal section; belongs to the glycosyltransferase 51 family.</text>
</comment>
<evidence type="ECO:0000313" key="29">
    <source>
        <dbReference type="EMBL" id="QWF69959.1"/>
    </source>
</evidence>
<proteinExistence type="inferred from homology"/>
<comment type="subcellular location">
    <subcellularLocation>
        <location evidence="2">Cell membrane</location>
    </subcellularLocation>
</comment>
<keyword evidence="25" id="KW-1133">Transmembrane helix</keyword>
<dbReference type="GO" id="GO:0009252">
    <property type="term" value="P:peptidoglycan biosynthetic process"/>
    <property type="evidence" value="ECO:0007669"/>
    <property type="project" value="UniProtKB-UniRule"/>
</dbReference>
<dbReference type="GO" id="GO:0009274">
    <property type="term" value="C:peptidoglycan-based cell wall"/>
    <property type="evidence" value="ECO:0007669"/>
    <property type="project" value="UniProtKB-UniRule"/>
</dbReference>
<keyword evidence="30" id="KW-1185">Reference proteome</keyword>
<evidence type="ECO:0000256" key="10">
    <source>
        <dbReference type="ARBA" id="ARBA00022676"/>
    </source>
</evidence>
<keyword evidence="12" id="KW-0378">Hydrolase</keyword>
<evidence type="ECO:0000256" key="20">
    <source>
        <dbReference type="ARBA" id="ARBA00034000"/>
    </source>
</evidence>
<evidence type="ECO:0000256" key="5">
    <source>
        <dbReference type="ARBA" id="ARBA00007739"/>
    </source>
</evidence>
<comment type="function">
    <text evidence="1 23">Cell wall formation. Synthesis of cross-linked peptidoglycan from the lipid intermediates. The enzyme has a penicillin-insensitive transglycosylase N-terminal domain (formation of linear glycan strands) and a penicillin-sensitive transpeptidase C-terminal domain (cross-linking of the peptide subunits).</text>
</comment>
<keyword evidence="15 25" id="KW-0472">Membrane</keyword>
<evidence type="ECO:0000256" key="9">
    <source>
        <dbReference type="ARBA" id="ARBA00022670"/>
    </source>
</evidence>
<evidence type="ECO:0000256" key="19">
    <source>
        <dbReference type="ARBA" id="ARBA00032454"/>
    </source>
</evidence>
<evidence type="ECO:0000256" key="1">
    <source>
        <dbReference type="ARBA" id="ARBA00002624"/>
    </source>
</evidence>
<keyword evidence="10 23" id="KW-0328">Glycosyltransferase</keyword>
<keyword evidence="8" id="KW-0121">Carboxypeptidase</keyword>
<keyword evidence="7" id="KW-1003">Cell membrane</keyword>
<gene>
    <name evidence="29" type="primary">mrcB</name>
    <name evidence="29" type="ORF">KEF85_11415</name>
</gene>
<dbReference type="RefSeq" id="WP_215580665.1">
    <property type="nucleotide sequence ID" value="NZ_CP073754.1"/>
</dbReference>
<dbReference type="Pfam" id="PF00912">
    <property type="entry name" value="Transgly"/>
    <property type="match status" value="1"/>
</dbReference>
<dbReference type="FunFam" id="1.10.3810.10:FF:000001">
    <property type="entry name" value="Penicillin-binding protein 1A"/>
    <property type="match status" value="1"/>
</dbReference>
<evidence type="ECO:0000256" key="12">
    <source>
        <dbReference type="ARBA" id="ARBA00022801"/>
    </source>
</evidence>
<dbReference type="InterPro" id="IPR023346">
    <property type="entry name" value="Lysozyme-like_dom_sf"/>
</dbReference>
<feature type="domain" description="Penicillin-binding protein transpeptidase" evidence="26">
    <location>
        <begin position="434"/>
        <end position="673"/>
    </location>
</feature>
<dbReference type="NCBIfam" id="TIGR02071">
    <property type="entry name" value="PBP_1b"/>
    <property type="match status" value="1"/>
</dbReference>
<dbReference type="InterPro" id="IPR036950">
    <property type="entry name" value="PBP_transglycosylase"/>
</dbReference>
<organism evidence="29 30">
    <name type="scientific">Methylomonas paludis</name>
    <dbReference type="NCBI Taxonomy" id="1173101"/>
    <lineage>
        <taxon>Bacteria</taxon>
        <taxon>Pseudomonadati</taxon>
        <taxon>Pseudomonadota</taxon>
        <taxon>Gammaproteobacteria</taxon>
        <taxon>Methylococcales</taxon>
        <taxon>Methylococcaceae</taxon>
        <taxon>Methylomonas</taxon>
    </lineage>
</organism>
<reference evidence="29" key="1">
    <citation type="submission" date="2021-04" db="EMBL/GenBank/DDBJ databases">
        <title>Draft genome sequence data of methanotrophic Methylovulum sp. strain S1L and Methylomonas sp. strain S2AM isolated from boreal lake water columns.</title>
        <authorList>
            <person name="Rissanen A.J."/>
            <person name="Mangayil R."/>
            <person name="Svenning M.M."/>
            <person name="Khanongnuch R."/>
        </authorList>
    </citation>
    <scope>NUCLEOTIDE SEQUENCE</scope>
    <source>
        <strain evidence="29">S2AM</strain>
    </source>
</reference>
<name>A0A975MLT1_9GAMM</name>
<feature type="domain" description="Glycosyl transferase family 51" evidence="27">
    <location>
        <begin position="168"/>
        <end position="340"/>
    </location>
</feature>
<keyword evidence="25" id="KW-0812">Transmembrane</keyword>